<dbReference type="PROSITE" id="PS00198">
    <property type="entry name" value="4FE4S_FER_1"/>
    <property type="match status" value="1"/>
</dbReference>
<dbReference type="Pfam" id="PF13183">
    <property type="entry name" value="Fer4_8"/>
    <property type="match status" value="1"/>
</dbReference>
<feature type="region of interest" description="Disordered" evidence="8">
    <location>
        <begin position="696"/>
        <end position="755"/>
    </location>
</feature>
<sequence>MTAAATETTQLAAHLRAHIDGEVDDSTRRRAEFSSDASNYRVPPAVVVFPRDDADLAATLDAARSADAPVTMRGGGTSVAGNSIGPGVIVDVSRHLNRILEVDAEDGSARVQPGVVLSELQKVAAPHGLRFGPDPSTTNRATLGGMIGNNACGPHAVAHGKTAQNVLGLQAITGDGRRITAGPKTADAIPGLSDLVRANMALVRTEFGRFDRQVSGYSLEHLLPESGADLARFLVGTEGTLATTVEATVRLVPIAPVRLTAALGYADMPAAADAVVPIMKHRPHAVEGLDARLVDRIRLAKGAAAIPDLPPGAGWLFIEVGADTEDEARAILAGLTADAGTDSVRVLEDPREAARLWAIRADGAGLAGRSADNKECWPGWEDAAVPPERLGTYLREFDALMESHGVTGQPFGHFGDGCIHVRLDIPLQHDGRPLRAFMEDAASLVASHGGSLSGEHGDGRARGELLKAMYSPEAIALFGQVKALFDPRGHLNPGIIVDPAPLDQDLRRPAAPRTTPSSGGLAFAHDHGDLTEAVHRCTGVGKCRADAIGSGSGFMCPSYAATGDEKDVTRGRARVLQDAINGTLIGGLTAPEVRESLDLCLSCKACSSDCPSGVDMAAYKAEVLHRSYKNKVRPLTHYSIGWLPRWLRVVGVAPRFVNAILRPAWVQKFAVGAAGMDTRRNLPVFATTPFRRSDVAKSRRPSADDIPNDVGPGWSDMAVREGTDAVRVGPMSSLDGGRGVEPGAEGSASSATDVPTDLAGTTADALSHVRTGSPAFDVAQTGGRAASDAPTAPTRTLVVLWADSFTDGLDPEVPTAIVKVLEAAGLDVIIPGQQACCGVTWISTGQLDGARRRMRDLLTVLGPFAINGIPIIGVEPSCIATLRSDLLELLPDDPRAYAVAKQTFTLAEVLTGRAPVKPADGWTPPSLADVTAVVQPHCHQYSVVGFGADRELMRDLGATITEASGCCGLAGNWGTEKGHYETSVKVAENSLLPALRDAPEGSIYLADGVSCRTQADDLAGVRGRHLAQLLAERLESGAAVTSVDR</sequence>
<evidence type="ECO:0000259" key="10">
    <source>
        <dbReference type="PROSITE" id="PS51387"/>
    </source>
</evidence>
<dbReference type="InterPro" id="IPR017900">
    <property type="entry name" value="4Fe4S_Fe_S_CS"/>
</dbReference>
<protein>
    <submittedName>
        <fullName evidence="11">FAD-binding and (Fe-S)-binding domain-containing protein</fullName>
    </submittedName>
</protein>
<dbReference type="RefSeq" id="WP_301141517.1">
    <property type="nucleotide sequence ID" value="NZ_JAUHQA010000001.1"/>
</dbReference>
<keyword evidence="4" id="KW-0274">FAD</keyword>
<dbReference type="InterPro" id="IPR016164">
    <property type="entry name" value="FAD-linked_Oxase-like_C"/>
</dbReference>
<dbReference type="InterPro" id="IPR006094">
    <property type="entry name" value="Oxid_FAD_bind_N"/>
</dbReference>
<dbReference type="InterPro" id="IPR017896">
    <property type="entry name" value="4Fe4S_Fe-S-bd"/>
</dbReference>
<dbReference type="InterPro" id="IPR036318">
    <property type="entry name" value="FAD-bd_PCMH-like_sf"/>
</dbReference>
<reference evidence="11" key="1">
    <citation type="submission" date="2023-06" db="EMBL/GenBank/DDBJ databases">
        <title>Egi l300058.</title>
        <authorList>
            <person name="Gao L."/>
            <person name="Fang B.-Z."/>
            <person name="Li W.-J."/>
        </authorList>
    </citation>
    <scope>NUCLEOTIDE SEQUENCE</scope>
    <source>
        <strain evidence="11">EGI L300058</strain>
    </source>
</reference>
<dbReference type="Proteomes" id="UP001172708">
    <property type="component" value="Unassembled WGS sequence"/>
</dbReference>
<dbReference type="Gene3D" id="3.30.465.10">
    <property type="match status" value="1"/>
</dbReference>
<dbReference type="PROSITE" id="PS51379">
    <property type="entry name" value="4FE4S_FER_2"/>
    <property type="match status" value="1"/>
</dbReference>
<dbReference type="SUPFAM" id="SSF55103">
    <property type="entry name" value="FAD-linked oxidases, C-terminal domain"/>
    <property type="match status" value="1"/>
</dbReference>
<name>A0ABT8GFG7_9MICO</name>
<evidence type="ECO:0000256" key="6">
    <source>
        <dbReference type="ARBA" id="ARBA00023004"/>
    </source>
</evidence>
<dbReference type="PANTHER" id="PTHR11748">
    <property type="entry name" value="D-LACTATE DEHYDROGENASE"/>
    <property type="match status" value="1"/>
</dbReference>
<accession>A0ABT8GFG7</accession>
<dbReference type="Gene3D" id="3.30.70.2740">
    <property type="match status" value="1"/>
</dbReference>
<dbReference type="PROSITE" id="PS51387">
    <property type="entry name" value="FAD_PCMH"/>
    <property type="match status" value="1"/>
</dbReference>
<evidence type="ECO:0000256" key="2">
    <source>
        <dbReference type="ARBA" id="ARBA00022630"/>
    </source>
</evidence>
<keyword evidence="12" id="KW-1185">Reference proteome</keyword>
<comment type="caution">
    <text evidence="11">The sequence shown here is derived from an EMBL/GenBank/DDBJ whole genome shotgun (WGS) entry which is preliminary data.</text>
</comment>
<evidence type="ECO:0000313" key="12">
    <source>
        <dbReference type="Proteomes" id="UP001172708"/>
    </source>
</evidence>
<dbReference type="Pfam" id="PF01565">
    <property type="entry name" value="FAD_binding_4"/>
    <property type="match status" value="1"/>
</dbReference>
<keyword evidence="6" id="KW-0408">Iron</keyword>
<dbReference type="SUPFAM" id="SSF56176">
    <property type="entry name" value="FAD-binding/transporter-associated domain-like"/>
    <property type="match status" value="1"/>
</dbReference>
<evidence type="ECO:0000256" key="5">
    <source>
        <dbReference type="ARBA" id="ARBA00023002"/>
    </source>
</evidence>
<feature type="domain" description="4Fe-4S ferredoxin-type" evidence="9">
    <location>
        <begin position="589"/>
        <end position="620"/>
    </location>
</feature>
<dbReference type="Gene3D" id="1.10.45.10">
    <property type="entry name" value="Vanillyl-alcohol Oxidase, Chain A, domain 4"/>
    <property type="match status" value="1"/>
</dbReference>
<gene>
    <name evidence="11" type="ORF">QQX02_04480</name>
</gene>
<dbReference type="InterPro" id="IPR016166">
    <property type="entry name" value="FAD-bd_PCMH"/>
</dbReference>
<evidence type="ECO:0000259" key="9">
    <source>
        <dbReference type="PROSITE" id="PS51379"/>
    </source>
</evidence>
<dbReference type="InterPro" id="IPR016171">
    <property type="entry name" value="Vanillyl_alc_oxidase_C-sub2"/>
</dbReference>
<keyword evidence="3" id="KW-0479">Metal-binding</keyword>
<dbReference type="EMBL" id="JAUHQA010000001">
    <property type="protein sequence ID" value="MDN4480178.1"/>
    <property type="molecule type" value="Genomic_DNA"/>
</dbReference>
<keyword evidence="2" id="KW-0285">Flavoprotein</keyword>
<dbReference type="InterPro" id="IPR004017">
    <property type="entry name" value="Cys_rich_dom"/>
</dbReference>
<dbReference type="InterPro" id="IPR016169">
    <property type="entry name" value="FAD-bd_PCMH_sub2"/>
</dbReference>
<proteinExistence type="predicted"/>
<keyword evidence="7" id="KW-0411">Iron-sulfur</keyword>
<dbReference type="Pfam" id="PF02754">
    <property type="entry name" value="CCG"/>
    <property type="match status" value="1"/>
</dbReference>
<evidence type="ECO:0000256" key="7">
    <source>
        <dbReference type="ARBA" id="ARBA00023014"/>
    </source>
</evidence>
<evidence type="ECO:0000313" key="11">
    <source>
        <dbReference type="EMBL" id="MDN4480178.1"/>
    </source>
</evidence>
<evidence type="ECO:0000256" key="4">
    <source>
        <dbReference type="ARBA" id="ARBA00022827"/>
    </source>
</evidence>
<dbReference type="Pfam" id="PF02913">
    <property type="entry name" value="FAD-oxidase_C"/>
    <property type="match status" value="1"/>
</dbReference>
<feature type="domain" description="FAD-binding PCMH-type" evidence="10">
    <location>
        <begin position="40"/>
        <end position="254"/>
    </location>
</feature>
<dbReference type="PANTHER" id="PTHR11748:SF119">
    <property type="entry name" value="D-2-HYDROXYGLUTARATE DEHYDROGENASE"/>
    <property type="match status" value="1"/>
</dbReference>
<organism evidence="11 12">
    <name type="scientific">Demequina muriae</name>
    <dbReference type="NCBI Taxonomy" id="3051664"/>
    <lineage>
        <taxon>Bacteria</taxon>
        <taxon>Bacillati</taxon>
        <taxon>Actinomycetota</taxon>
        <taxon>Actinomycetes</taxon>
        <taxon>Micrococcales</taxon>
        <taxon>Demequinaceae</taxon>
        <taxon>Demequina</taxon>
    </lineage>
</organism>
<dbReference type="SUPFAM" id="SSF46548">
    <property type="entry name" value="alpha-helical ferredoxin"/>
    <property type="match status" value="1"/>
</dbReference>
<dbReference type="InterPro" id="IPR004113">
    <property type="entry name" value="FAD-bd_oxidored_4_C"/>
</dbReference>
<evidence type="ECO:0000256" key="1">
    <source>
        <dbReference type="ARBA" id="ARBA00001974"/>
    </source>
</evidence>
<evidence type="ECO:0000256" key="3">
    <source>
        <dbReference type="ARBA" id="ARBA00022723"/>
    </source>
</evidence>
<keyword evidence="5" id="KW-0560">Oxidoreductase</keyword>
<comment type="cofactor">
    <cofactor evidence="1">
        <name>FAD</name>
        <dbReference type="ChEBI" id="CHEBI:57692"/>
    </cofactor>
</comment>
<evidence type="ECO:0000256" key="8">
    <source>
        <dbReference type="SAM" id="MobiDB-lite"/>
    </source>
</evidence>